<keyword evidence="1" id="KW-1133">Transmembrane helix</keyword>
<reference evidence="2 3" key="1">
    <citation type="journal article" date="2016" name="Nat. Commun.">
        <title>Thousands of microbial genomes shed light on interconnected biogeochemical processes in an aquifer system.</title>
        <authorList>
            <person name="Anantharaman K."/>
            <person name="Brown C.T."/>
            <person name="Hug L.A."/>
            <person name="Sharon I."/>
            <person name="Castelle C.J."/>
            <person name="Probst A.J."/>
            <person name="Thomas B.C."/>
            <person name="Singh A."/>
            <person name="Wilkins M.J."/>
            <person name="Karaoz U."/>
            <person name="Brodie E.L."/>
            <person name="Williams K.H."/>
            <person name="Hubbard S.S."/>
            <person name="Banfield J.F."/>
        </authorList>
    </citation>
    <scope>NUCLEOTIDE SEQUENCE [LARGE SCALE GENOMIC DNA]</scope>
</reference>
<sequence>MPENNLYNQESEDIDEEEQYAAELETYQTISDIDRTMQAIKTEGESYDHPSRFKYGLLLLIAVVADALIIFSYLILGLGIIASTFIALPFISSIILISWFTDAKVKRAKEHHKEVEQAIATIQQRIAYASSIALTAAKYGRKVPLPVVKLAAKGVVRAMSKVRKVAGKSPMTRILVTSGANSVSFLNIVPWQTLGVILAYRAESKTYESARQTSREAIGNLTGLGEEAAEQA</sequence>
<dbReference type="EMBL" id="MGJV01000001">
    <property type="protein sequence ID" value="OGN16111.1"/>
    <property type="molecule type" value="Genomic_DNA"/>
</dbReference>
<evidence type="ECO:0000313" key="3">
    <source>
        <dbReference type="Proteomes" id="UP000176581"/>
    </source>
</evidence>
<comment type="caution">
    <text evidence="2">The sequence shown here is derived from an EMBL/GenBank/DDBJ whole genome shotgun (WGS) entry which is preliminary data.</text>
</comment>
<dbReference type="AlphaFoldDB" id="A0A1F8FSW0"/>
<keyword evidence="1" id="KW-0472">Membrane</keyword>
<gene>
    <name evidence="2" type="ORF">A3J47_03335</name>
</gene>
<evidence type="ECO:0000313" key="2">
    <source>
        <dbReference type="EMBL" id="OGN16111.1"/>
    </source>
</evidence>
<dbReference type="Proteomes" id="UP000176581">
    <property type="component" value="Unassembled WGS sequence"/>
</dbReference>
<organism evidence="2 3">
    <name type="scientific">Candidatus Yanofskybacteria bacterium RIFCSPHIGHO2_02_FULL_43_22</name>
    <dbReference type="NCBI Taxonomy" id="1802681"/>
    <lineage>
        <taxon>Bacteria</taxon>
        <taxon>Candidatus Yanofskyibacteriota</taxon>
    </lineage>
</organism>
<evidence type="ECO:0000256" key="1">
    <source>
        <dbReference type="SAM" id="Phobius"/>
    </source>
</evidence>
<feature type="transmembrane region" description="Helical" evidence="1">
    <location>
        <begin position="55"/>
        <end position="74"/>
    </location>
</feature>
<accession>A0A1F8FSW0</accession>
<keyword evidence="1" id="KW-0812">Transmembrane</keyword>
<proteinExistence type="predicted"/>
<feature type="transmembrane region" description="Helical" evidence="1">
    <location>
        <begin position="80"/>
        <end position="100"/>
    </location>
</feature>
<protein>
    <submittedName>
        <fullName evidence="2">Uncharacterized protein</fullName>
    </submittedName>
</protein>
<name>A0A1F8FSW0_9BACT</name>